<gene>
    <name evidence="2" type="ORF">ODALV1_LOCUS21184</name>
</gene>
<dbReference type="EMBL" id="CAXLJM020000069">
    <property type="protein sequence ID" value="CAL8125912.1"/>
    <property type="molecule type" value="Genomic_DNA"/>
</dbReference>
<feature type="transmembrane region" description="Helical" evidence="1">
    <location>
        <begin position="191"/>
        <end position="208"/>
    </location>
</feature>
<feature type="transmembrane region" description="Helical" evidence="1">
    <location>
        <begin position="20"/>
        <end position="40"/>
    </location>
</feature>
<evidence type="ECO:0000313" key="2">
    <source>
        <dbReference type="EMBL" id="CAL8125912.1"/>
    </source>
</evidence>
<keyword evidence="1" id="KW-0812">Transmembrane</keyword>
<organism evidence="2 3">
    <name type="scientific">Orchesella dallaii</name>
    <dbReference type="NCBI Taxonomy" id="48710"/>
    <lineage>
        <taxon>Eukaryota</taxon>
        <taxon>Metazoa</taxon>
        <taxon>Ecdysozoa</taxon>
        <taxon>Arthropoda</taxon>
        <taxon>Hexapoda</taxon>
        <taxon>Collembola</taxon>
        <taxon>Entomobryomorpha</taxon>
        <taxon>Entomobryoidea</taxon>
        <taxon>Orchesellidae</taxon>
        <taxon>Orchesellinae</taxon>
        <taxon>Orchesella</taxon>
    </lineage>
</organism>
<protein>
    <submittedName>
        <fullName evidence="2">Uncharacterized protein</fullName>
    </submittedName>
</protein>
<evidence type="ECO:0000313" key="3">
    <source>
        <dbReference type="Proteomes" id="UP001642540"/>
    </source>
</evidence>
<accession>A0ABP1RC60</accession>
<keyword evidence="1" id="KW-0472">Membrane</keyword>
<evidence type="ECO:0000256" key="1">
    <source>
        <dbReference type="SAM" id="Phobius"/>
    </source>
</evidence>
<keyword evidence="3" id="KW-1185">Reference proteome</keyword>
<keyword evidence="1" id="KW-1133">Transmembrane helix</keyword>
<sequence>MLDVMFPPSYVLIEGQEWNSLGLLIILISFTYCGIMMAYTFSHFARSVSGGFALYIEMTLLFGLLLPFFNAGVMPAGLDDSRFFRYSFRLVPIFSMASAMRKYAMALITNAKCNHLTELGKEFYCGESNVLAMTEKRSCCMNCLTLNGTADCVDQRGLMRGFWEEVHRSNNARLSADKDNRYRDPSATYEIFNLLFVGIIFNFLAIFLDSDSCKFVEAMIFGLFGKAFQTDAHDNDVLDEMDKVDELVNSSKLKSSEYPI</sequence>
<dbReference type="Proteomes" id="UP001642540">
    <property type="component" value="Unassembled WGS sequence"/>
</dbReference>
<proteinExistence type="predicted"/>
<comment type="caution">
    <text evidence="2">The sequence shown here is derived from an EMBL/GenBank/DDBJ whole genome shotgun (WGS) entry which is preliminary data.</text>
</comment>
<feature type="transmembrane region" description="Helical" evidence="1">
    <location>
        <begin position="52"/>
        <end position="71"/>
    </location>
</feature>
<name>A0ABP1RC60_9HEXA</name>
<reference evidence="2 3" key="1">
    <citation type="submission" date="2024-08" db="EMBL/GenBank/DDBJ databases">
        <authorList>
            <person name="Cucini C."/>
            <person name="Frati F."/>
        </authorList>
    </citation>
    <scope>NUCLEOTIDE SEQUENCE [LARGE SCALE GENOMIC DNA]</scope>
</reference>